<dbReference type="Proteomes" id="UP000191901">
    <property type="component" value="Chromosome"/>
</dbReference>
<evidence type="ECO:0000313" key="2">
    <source>
        <dbReference type="Proteomes" id="UP000191901"/>
    </source>
</evidence>
<dbReference type="STRING" id="1641165.XM38_00895"/>
<dbReference type="KEGG" id="hhg:XM38_050600"/>
<name>A0A1Z3HUX7_9CYAN</name>
<proteinExistence type="predicted"/>
<protein>
    <submittedName>
        <fullName evidence="1">Uncharacterized protein</fullName>
    </submittedName>
</protein>
<dbReference type="AlphaFoldDB" id="A0A1Z3HUX7"/>
<keyword evidence="2" id="KW-1185">Reference proteome</keyword>
<gene>
    <name evidence="1" type="ORF">XM38_050600</name>
</gene>
<evidence type="ECO:0000313" key="1">
    <source>
        <dbReference type="EMBL" id="ASC74086.1"/>
    </source>
</evidence>
<dbReference type="EMBL" id="CP021983">
    <property type="protein sequence ID" value="ASC74086.1"/>
    <property type="molecule type" value="Genomic_DNA"/>
</dbReference>
<reference evidence="1 2" key="1">
    <citation type="journal article" date="2016" name="Biochim. Biophys. Acta">
        <title>Characterization of red-shifted phycobilisomes isolated from the chlorophyll f-containing cyanobacterium Halomicronema hongdechloris.</title>
        <authorList>
            <person name="Li Y."/>
            <person name="Lin Y."/>
            <person name="Garvey C.J."/>
            <person name="Birch D."/>
            <person name="Corkery R.W."/>
            <person name="Loughlin P.C."/>
            <person name="Scheer H."/>
            <person name="Willows R.D."/>
            <person name="Chen M."/>
        </authorList>
    </citation>
    <scope>NUCLEOTIDE SEQUENCE [LARGE SCALE GENOMIC DNA]</scope>
    <source>
        <strain evidence="1 2">C2206</strain>
    </source>
</reference>
<organism evidence="1 2">
    <name type="scientific">Halomicronema hongdechloris C2206</name>
    <dbReference type="NCBI Taxonomy" id="1641165"/>
    <lineage>
        <taxon>Bacteria</taxon>
        <taxon>Bacillati</taxon>
        <taxon>Cyanobacteriota</taxon>
        <taxon>Cyanophyceae</taxon>
        <taxon>Nodosilineales</taxon>
        <taxon>Nodosilineaceae</taxon>
        <taxon>Halomicronema</taxon>
    </lineage>
</organism>
<sequence>MLSQLYYLLRSRQDGQYLAARDQAQDQRYLLLFTADYDALSYLNTHAPDVAEQFAVESVTSTQLKPVLDRWGYKGMGLVKDPRLPTIEFMAR</sequence>
<dbReference type="OrthoDB" id="582684at2"/>
<dbReference type="RefSeq" id="WP_080805086.1">
    <property type="nucleotide sequence ID" value="NZ_CP021983.2"/>
</dbReference>
<accession>A0A1Z3HUX7</accession>